<accession>A0ABN3FDZ2</accession>
<feature type="transmembrane region" description="Helical" evidence="1">
    <location>
        <begin position="88"/>
        <end position="110"/>
    </location>
</feature>
<sequence>MVAMAKPWLWRIGVAALGLAIAVAVGWRLSSDVTVVIVVCAWVPLAAWCLLAPRVLAALPIALVLLAAIGTIWWTLPGQPGDRTLSVAWSVLLWYPLPGGLALLAATWWSRGRPTRPLWMVIGGRSRPAEEPGPVRPVWLRPTATLVATGLLVLGCCLGGLASGVGMPSPDELFPLPAGMDATRGTGPDGSDGCDQTGHSCWTYYQITGAAGESTDVLTERLRRHLREARGWSGAESCRPVHGFFLRTATQLCITVTSDPADSVDHPAIGVELSMTNLSPAA</sequence>
<feature type="transmembrane region" description="Helical" evidence="1">
    <location>
        <begin position="58"/>
        <end position="76"/>
    </location>
</feature>
<keyword evidence="1" id="KW-0472">Membrane</keyword>
<feature type="transmembrane region" description="Helical" evidence="1">
    <location>
        <begin position="33"/>
        <end position="51"/>
    </location>
</feature>
<protein>
    <submittedName>
        <fullName evidence="2">Uncharacterized protein</fullName>
    </submittedName>
</protein>
<keyword evidence="1" id="KW-0812">Transmembrane</keyword>
<keyword evidence="3" id="KW-1185">Reference proteome</keyword>
<evidence type="ECO:0000313" key="3">
    <source>
        <dbReference type="Proteomes" id="UP001501444"/>
    </source>
</evidence>
<evidence type="ECO:0000313" key="2">
    <source>
        <dbReference type="EMBL" id="GAA2327709.1"/>
    </source>
</evidence>
<organism evidence="2 3">
    <name type="scientific">Dactylosporangium salmoneum</name>
    <dbReference type="NCBI Taxonomy" id="53361"/>
    <lineage>
        <taxon>Bacteria</taxon>
        <taxon>Bacillati</taxon>
        <taxon>Actinomycetota</taxon>
        <taxon>Actinomycetes</taxon>
        <taxon>Micromonosporales</taxon>
        <taxon>Micromonosporaceae</taxon>
        <taxon>Dactylosporangium</taxon>
    </lineage>
</organism>
<dbReference type="EMBL" id="BAAARV010000004">
    <property type="protein sequence ID" value="GAA2327709.1"/>
    <property type="molecule type" value="Genomic_DNA"/>
</dbReference>
<comment type="caution">
    <text evidence="2">The sequence shown here is derived from an EMBL/GenBank/DDBJ whole genome shotgun (WGS) entry which is preliminary data.</text>
</comment>
<dbReference type="Proteomes" id="UP001501444">
    <property type="component" value="Unassembled WGS sequence"/>
</dbReference>
<evidence type="ECO:0000256" key="1">
    <source>
        <dbReference type="SAM" id="Phobius"/>
    </source>
</evidence>
<feature type="transmembrane region" description="Helical" evidence="1">
    <location>
        <begin position="9"/>
        <end position="27"/>
    </location>
</feature>
<feature type="transmembrane region" description="Helical" evidence="1">
    <location>
        <begin position="146"/>
        <end position="167"/>
    </location>
</feature>
<name>A0ABN3FDZ2_9ACTN</name>
<proteinExistence type="predicted"/>
<reference evidence="2 3" key="1">
    <citation type="journal article" date="2019" name="Int. J. Syst. Evol. Microbiol.">
        <title>The Global Catalogue of Microorganisms (GCM) 10K type strain sequencing project: providing services to taxonomists for standard genome sequencing and annotation.</title>
        <authorList>
            <consortium name="The Broad Institute Genomics Platform"/>
            <consortium name="The Broad Institute Genome Sequencing Center for Infectious Disease"/>
            <person name="Wu L."/>
            <person name="Ma J."/>
        </authorList>
    </citation>
    <scope>NUCLEOTIDE SEQUENCE [LARGE SCALE GENOMIC DNA]</scope>
    <source>
        <strain evidence="2 3">JCM 3272</strain>
    </source>
</reference>
<gene>
    <name evidence="2" type="ORF">GCM10010170_003690</name>
</gene>
<keyword evidence="1" id="KW-1133">Transmembrane helix</keyword>